<evidence type="ECO:0000259" key="2">
    <source>
        <dbReference type="Pfam" id="PF08308"/>
    </source>
</evidence>
<proteinExistence type="predicted"/>
<dbReference type="InterPro" id="IPR013229">
    <property type="entry name" value="PEGA"/>
</dbReference>
<protein>
    <recommendedName>
        <fullName evidence="2">PEGA domain-containing protein</fullName>
    </recommendedName>
</protein>
<accession>A0A3B1C0X9</accession>
<feature type="region of interest" description="Disordered" evidence="1">
    <location>
        <begin position="39"/>
        <end position="63"/>
    </location>
</feature>
<sequence>MIRMFVFIILVFSAMAMPVMAGGADDDVKKEAVKTEADHAIPPVSAGGAEAPPVGSMKNTPSKRREVAITTAPMLPLTRKVTVLIESEPASSGIEVDGVYIGATPIQVTLKEGVHLMKISKRGFLSWEHAIKAYNGLYVNAKLVTESTRKGDITESASAK</sequence>
<gene>
    <name evidence="3" type="ORF">MNBD_NITROSPINAE02-815</name>
</gene>
<dbReference type="EMBL" id="UOGE01000068">
    <property type="protein sequence ID" value="VAX21732.1"/>
    <property type="molecule type" value="Genomic_DNA"/>
</dbReference>
<organism evidence="3">
    <name type="scientific">hydrothermal vent metagenome</name>
    <dbReference type="NCBI Taxonomy" id="652676"/>
    <lineage>
        <taxon>unclassified sequences</taxon>
        <taxon>metagenomes</taxon>
        <taxon>ecological metagenomes</taxon>
    </lineage>
</organism>
<reference evidence="3" key="1">
    <citation type="submission" date="2018-06" db="EMBL/GenBank/DDBJ databases">
        <authorList>
            <person name="Zhirakovskaya E."/>
        </authorList>
    </citation>
    <scope>NUCLEOTIDE SEQUENCE</scope>
</reference>
<evidence type="ECO:0000313" key="3">
    <source>
        <dbReference type="EMBL" id="VAX21732.1"/>
    </source>
</evidence>
<name>A0A3B1C0X9_9ZZZZ</name>
<dbReference type="Pfam" id="PF08308">
    <property type="entry name" value="PEGA"/>
    <property type="match status" value="1"/>
</dbReference>
<dbReference type="AlphaFoldDB" id="A0A3B1C0X9"/>
<evidence type="ECO:0000256" key="1">
    <source>
        <dbReference type="SAM" id="MobiDB-lite"/>
    </source>
</evidence>
<feature type="domain" description="PEGA" evidence="2">
    <location>
        <begin position="82"/>
        <end position="144"/>
    </location>
</feature>